<sequence>MADPQAPSSSELQIHLDSLDELMAELGCALRDQDWDALVRLNEQIKPRVEPLMTSLEAGQVDPELVRARLEELRQFMDAAGEGATRAKAEAEQALKGVNRNRSAAKAYQNVSTTRPK</sequence>
<keyword evidence="2" id="KW-0963">Cytoplasm</keyword>
<comment type="subcellular location">
    <subcellularLocation>
        <location evidence="1">Cytoplasm</location>
        <location evidence="1">Cytosol</location>
    </subcellularLocation>
</comment>
<evidence type="ECO:0000313" key="8">
    <source>
        <dbReference type="Proteomes" id="UP000753376"/>
    </source>
</evidence>
<feature type="region of interest" description="Disordered" evidence="6">
    <location>
        <begin position="97"/>
        <end position="117"/>
    </location>
</feature>
<proteinExistence type="predicted"/>
<evidence type="ECO:0000256" key="6">
    <source>
        <dbReference type="SAM" id="MobiDB-lite"/>
    </source>
</evidence>
<dbReference type="Proteomes" id="UP000753376">
    <property type="component" value="Unassembled WGS sequence"/>
</dbReference>
<evidence type="ECO:0000256" key="2">
    <source>
        <dbReference type="ARBA" id="ARBA00022490"/>
    </source>
</evidence>
<gene>
    <name evidence="7" type="ORF">KO508_16690</name>
</gene>
<protein>
    <recommendedName>
        <fullName evidence="5">Flagellar protein FliT</fullName>
    </recommendedName>
</protein>
<evidence type="ECO:0000256" key="3">
    <source>
        <dbReference type="ARBA" id="ARBA00022795"/>
    </source>
</evidence>
<evidence type="ECO:0000256" key="1">
    <source>
        <dbReference type="ARBA" id="ARBA00004514"/>
    </source>
</evidence>
<organism evidence="7 8">
    <name type="scientific">Marinobacter salexigens</name>
    <dbReference type="NCBI Taxonomy" id="1925763"/>
    <lineage>
        <taxon>Bacteria</taxon>
        <taxon>Pseudomonadati</taxon>
        <taxon>Pseudomonadota</taxon>
        <taxon>Gammaproteobacteria</taxon>
        <taxon>Pseudomonadales</taxon>
        <taxon>Marinobacteraceae</taxon>
        <taxon>Marinobacter</taxon>
    </lineage>
</organism>
<reference evidence="7 8" key="1">
    <citation type="submission" date="2021-05" db="EMBL/GenBank/DDBJ databases">
        <title>Draft genomes of bacteria isolated from model marine particles.</title>
        <authorList>
            <person name="Datta M.S."/>
            <person name="Schwartzman J.A."/>
            <person name="Enke T.N."/>
            <person name="Saavedra J."/>
            <person name="Cermak N."/>
            <person name="Cordero O.X."/>
        </authorList>
    </citation>
    <scope>NUCLEOTIDE SEQUENCE [LARGE SCALE GENOMIC DNA]</scope>
    <source>
        <strain evidence="7 8">D2M19</strain>
    </source>
</reference>
<dbReference type="InterPro" id="IPR008622">
    <property type="entry name" value="FliT"/>
</dbReference>
<keyword evidence="4" id="KW-0143">Chaperone</keyword>
<dbReference type="RefSeq" id="WP_216009407.1">
    <property type="nucleotide sequence ID" value="NZ_JAHKPV010000021.1"/>
</dbReference>
<evidence type="ECO:0000256" key="5">
    <source>
        <dbReference type="ARBA" id="ARBA00093797"/>
    </source>
</evidence>
<keyword evidence="3" id="KW-1005">Bacterial flagellum biogenesis</keyword>
<evidence type="ECO:0000256" key="4">
    <source>
        <dbReference type="ARBA" id="ARBA00023186"/>
    </source>
</evidence>
<dbReference type="Pfam" id="PF05400">
    <property type="entry name" value="FliT"/>
    <property type="match status" value="1"/>
</dbReference>
<dbReference type="EMBL" id="JAHKPV010000021">
    <property type="protein sequence ID" value="MBU2875638.1"/>
    <property type="molecule type" value="Genomic_DNA"/>
</dbReference>
<comment type="caution">
    <text evidence="7">The sequence shown here is derived from an EMBL/GenBank/DDBJ whole genome shotgun (WGS) entry which is preliminary data.</text>
</comment>
<keyword evidence="8" id="KW-1185">Reference proteome</keyword>
<evidence type="ECO:0000313" key="7">
    <source>
        <dbReference type="EMBL" id="MBU2875638.1"/>
    </source>
</evidence>
<accession>A0ABS6ABX8</accession>
<name>A0ABS6ABX8_9GAMM</name>